<dbReference type="InterPro" id="IPR004701">
    <property type="entry name" value="PTS_EIIA_man-typ"/>
</dbReference>
<dbReference type="GO" id="GO:0005524">
    <property type="term" value="F:ATP binding"/>
    <property type="evidence" value="ECO:0007669"/>
    <property type="project" value="UniProtKB-KW"/>
</dbReference>
<dbReference type="InterPro" id="IPR036662">
    <property type="entry name" value="PTS_EIIA_man-typ_sf"/>
</dbReference>
<reference evidence="9 10" key="1">
    <citation type="submission" date="2019-09" db="EMBL/GenBank/DDBJ databases">
        <title>In-depth cultivation of the pig gut microbiome towards novel bacterial diversity and tailored functional studies.</title>
        <authorList>
            <person name="Wylensek D."/>
            <person name="Hitch T.C.A."/>
            <person name="Clavel T."/>
        </authorList>
    </citation>
    <scope>NUCLEOTIDE SEQUENCE [LARGE SCALE GENOMIC DNA]</scope>
    <source>
        <strain evidence="9 10">WCA3-693-APC-4?</strain>
    </source>
</reference>
<evidence type="ECO:0000313" key="9">
    <source>
        <dbReference type="EMBL" id="MSU00916.1"/>
    </source>
</evidence>
<name>A0A6N7XGV5_9FIRM</name>
<dbReference type="CDD" id="cd00009">
    <property type="entry name" value="AAA"/>
    <property type="match status" value="1"/>
</dbReference>
<dbReference type="EMBL" id="VUNQ01000008">
    <property type="protein sequence ID" value="MSU00916.1"/>
    <property type="molecule type" value="Genomic_DNA"/>
</dbReference>
<evidence type="ECO:0000256" key="5">
    <source>
        <dbReference type="ARBA" id="ARBA00023125"/>
    </source>
</evidence>
<evidence type="ECO:0000259" key="7">
    <source>
        <dbReference type="PROSITE" id="PS51096"/>
    </source>
</evidence>
<dbReference type="GO" id="GO:0016301">
    <property type="term" value="F:kinase activity"/>
    <property type="evidence" value="ECO:0007669"/>
    <property type="project" value="UniProtKB-KW"/>
</dbReference>
<keyword evidence="10" id="KW-1185">Reference proteome</keyword>
<keyword evidence="5" id="KW-0238">DNA-binding</keyword>
<gene>
    <name evidence="9" type="ORF">FYJ83_05475</name>
</gene>
<dbReference type="InterPro" id="IPR002078">
    <property type="entry name" value="Sigma_54_int"/>
</dbReference>
<keyword evidence="3" id="KW-0418">Kinase</keyword>
<evidence type="ECO:0000256" key="4">
    <source>
        <dbReference type="ARBA" id="ARBA00022840"/>
    </source>
</evidence>
<dbReference type="CDD" id="cd00006">
    <property type="entry name" value="PTS_IIA_man"/>
    <property type="match status" value="1"/>
</dbReference>
<accession>A0A6N7XGV5</accession>
<evidence type="ECO:0000259" key="6">
    <source>
        <dbReference type="PROSITE" id="PS50045"/>
    </source>
</evidence>
<dbReference type="SUPFAM" id="SSF46785">
    <property type="entry name" value="Winged helix' DNA-binding domain"/>
    <property type="match status" value="1"/>
</dbReference>
<dbReference type="PANTHER" id="PTHR32071">
    <property type="entry name" value="TRANSCRIPTIONAL REGULATORY PROTEIN"/>
    <property type="match status" value="1"/>
</dbReference>
<proteinExistence type="predicted"/>
<dbReference type="GO" id="GO:0006355">
    <property type="term" value="P:regulation of DNA-templated transcription"/>
    <property type="evidence" value="ECO:0007669"/>
    <property type="project" value="InterPro"/>
</dbReference>
<evidence type="ECO:0000256" key="1">
    <source>
        <dbReference type="ARBA" id="ARBA00022679"/>
    </source>
</evidence>
<protein>
    <submittedName>
        <fullName evidence="9">PRD domain-containing protein</fullName>
    </submittedName>
</protein>
<dbReference type="Gene3D" id="3.40.50.300">
    <property type="entry name" value="P-loop containing nucleotide triphosphate hydrolases"/>
    <property type="match status" value="1"/>
</dbReference>
<evidence type="ECO:0000256" key="3">
    <source>
        <dbReference type="ARBA" id="ARBA00022777"/>
    </source>
</evidence>
<comment type="caution">
    <text evidence="9">The sequence shown here is derived from an EMBL/GenBank/DDBJ whole genome shotgun (WGS) entry which is preliminary data.</text>
</comment>
<dbReference type="PROSITE" id="PS51372">
    <property type="entry name" value="PRD_2"/>
    <property type="match status" value="2"/>
</dbReference>
<dbReference type="RefSeq" id="WP_154439335.1">
    <property type="nucleotide sequence ID" value="NZ_JAHLPJ010000001.1"/>
</dbReference>
<dbReference type="InterPro" id="IPR003593">
    <property type="entry name" value="AAA+_ATPase"/>
</dbReference>
<dbReference type="InterPro" id="IPR027417">
    <property type="entry name" value="P-loop_NTPase"/>
</dbReference>
<dbReference type="SUPFAM" id="SSF52540">
    <property type="entry name" value="P-loop containing nucleoside triphosphate hydrolases"/>
    <property type="match status" value="1"/>
</dbReference>
<dbReference type="SUPFAM" id="SSF63520">
    <property type="entry name" value="PTS-regulatory domain, PRD"/>
    <property type="match status" value="2"/>
</dbReference>
<feature type="domain" description="PTS EIIA type-4" evidence="7">
    <location>
        <begin position="552"/>
        <end position="686"/>
    </location>
</feature>
<dbReference type="Gene3D" id="3.40.50.510">
    <property type="entry name" value="Phosphotransferase system, mannose-type IIA component"/>
    <property type="match status" value="1"/>
</dbReference>
<dbReference type="Proteomes" id="UP000469523">
    <property type="component" value="Unassembled WGS sequence"/>
</dbReference>
<dbReference type="Gene3D" id="3.40.50.2300">
    <property type="match status" value="1"/>
</dbReference>
<organism evidence="9 10">
    <name type="scientific">Tissierella pigra</name>
    <dbReference type="NCBI Taxonomy" id="2607614"/>
    <lineage>
        <taxon>Bacteria</taxon>
        <taxon>Bacillati</taxon>
        <taxon>Bacillota</taxon>
        <taxon>Tissierellia</taxon>
        <taxon>Tissierellales</taxon>
        <taxon>Tissierellaceae</taxon>
        <taxon>Tissierella</taxon>
    </lineage>
</organism>
<evidence type="ECO:0000256" key="2">
    <source>
        <dbReference type="ARBA" id="ARBA00022741"/>
    </source>
</evidence>
<feature type="domain" description="PRD" evidence="8">
    <location>
        <begin position="795"/>
        <end position="901"/>
    </location>
</feature>
<dbReference type="SMART" id="SM00382">
    <property type="entry name" value="AAA"/>
    <property type="match status" value="1"/>
</dbReference>
<dbReference type="PROSITE" id="PS00676">
    <property type="entry name" value="SIGMA54_INTERACT_2"/>
    <property type="match status" value="1"/>
</dbReference>
<dbReference type="GO" id="GO:0003677">
    <property type="term" value="F:DNA binding"/>
    <property type="evidence" value="ECO:0007669"/>
    <property type="project" value="UniProtKB-KW"/>
</dbReference>
<dbReference type="InterPro" id="IPR033887">
    <property type="entry name" value="PTS_IIA_man"/>
</dbReference>
<dbReference type="InterPro" id="IPR036634">
    <property type="entry name" value="PRD_sf"/>
</dbReference>
<keyword evidence="4" id="KW-0067">ATP-binding</keyword>
<dbReference type="SUPFAM" id="SSF53062">
    <property type="entry name" value="PTS system fructose IIA component-like"/>
    <property type="match status" value="1"/>
</dbReference>
<evidence type="ECO:0000313" key="10">
    <source>
        <dbReference type="Proteomes" id="UP000469523"/>
    </source>
</evidence>
<keyword evidence="1" id="KW-0808">Transferase</keyword>
<feature type="domain" description="PRD" evidence="8">
    <location>
        <begin position="443"/>
        <end position="548"/>
    </location>
</feature>
<evidence type="ECO:0000259" key="8">
    <source>
        <dbReference type="PROSITE" id="PS51372"/>
    </source>
</evidence>
<dbReference type="PANTHER" id="PTHR32071:SF38">
    <property type="entry name" value="PSP OPERON TRANSCRIPTIONAL ACTIVATOR"/>
    <property type="match status" value="1"/>
</dbReference>
<dbReference type="Gene3D" id="1.10.1790.10">
    <property type="entry name" value="PRD domain"/>
    <property type="match status" value="2"/>
</dbReference>
<feature type="domain" description="Sigma-54 factor interaction" evidence="6">
    <location>
        <begin position="84"/>
        <end position="318"/>
    </location>
</feature>
<dbReference type="InterPro" id="IPR011608">
    <property type="entry name" value="PRD"/>
</dbReference>
<dbReference type="InterPro" id="IPR036390">
    <property type="entry name" value="WH_DNA-bd_sf"/>
</dbReference>
<dbReference type="Pfam" id="PF03610">
    <property type="entry name" value="EIIA-man"/>
    <property type="match status" value="1"/>
</dbReference>
<dbReference type="Gene3D" id="1.10.10.10">
    <property type="entry name" value="Winged helix-like DNA-binding domain superfamily/Winged helix DNA-binding domain"/>
    <property type="match status" value="1"/>
</dbReference>
<dbReference type="PROSITE" id="PS50045">
    <property type="entry name" value="SIGMA54_INTERACT_4"/>
    <property type="match status" value="1"/>
</dbReference>
<dbReference type="InterPro" id="IPR036388">
    <property type="entry name" value="WH-like_DNA-bd_sf"/>
</dbReference>
<sequence length="902" mass="103170">MRKIDEVYRAALKLQEVNPLGVSAMEVAKMIKLDRSNVSRYLNTLYKDNKLMKIDGRPVLYKPISFQSLNEDIKEYNLNSLDKLAGAKQSLSVPIEKAKAAIIYPPKGLHSLILGSTGVGKSLFAEQMYEYAKEINILSPDSPFIRFNCADYADNPNLLTSQIFGVKKGAYTGADRDKEGLLKQANKGILFLDEVHRLSPQGQEMLFTYIDKGFYRPLGETENLTYVDVRIIAATTENPSSYLLQTFSRRIPMVISLPDLSERTLSERYSLVETFVKEESHRIGKSIYINKNSIISFLLYNCSNNIGQLKSDIQLACAKAFLNYKANDQKYLVINQRDLPNHVRKGMLHIKEYRKEIDELLNSAEDILKYSKDDEPFLQLVHEEEIIGEDFYSIIEEKIDSLKVLGMEDNDINEILNLDIESHFEKYIGEISKRFRKDEIQNIVDNQILDITEEILMLGKTNLNRDFDEKIYFGLALHLERSIERIKKGDKIYNPKLNFIRINYEDEFLFAMKIAKLIDNRFSIEIPVDEIGYLSMFFTKESSQVQKEKIPQIGIIVAMHGRSTASSMAEVVNDLIGIEYIVPIDMPLSMKPESIYNIVKEKVKDIDKGYGVILMVDMGSLTNFGAMISEETGINIGTIDMVSTLSVLEVARKAMMNYEINEIIHSIYSGPSIHNMKVDKKGKKNIILTACYTGDGSAKIIGNIINKRIQNKNIEVKYINIVDERNLKDRISEIKEDYNIWAIVSMIDCNIESIPFISALELFNKDGENILDKIIQYGEICDKISDSMEENLININGKKVLDHTRNIIIRAEKELKLEIPCEVKIGLTLHICSLIDNLVSRGNSKKFPELVDFMNNNMEDINIVRKLFKDIEEEYKVKLRDDDIAFIVKSLKGNQILCNTVQ</sequence>
<dbReference type="Pfam" id="PF00158">
    <property type="entry name" value="Sigma54_activat"/>
    <property type="match status" value="1"/>
</dbReference>
<dbReference type="Pfam" id="PF00874">
    <property type="entry name" value="PRD"/>
    <property type="match status" value="2"/>
</dbReference>
<dbReference type="AlphaFoldDB" id="A0A6N7XGV5"/>
<keyword evidence="2" id="KW-0547">Nucleotide-binding</keyword>
<dbReference type="InterPro" id="IPR025943">
    <property type="entry name" value="Sigma_54_int_dom_ATP-bd_2"/>
</dbReference>
<dbReference type="GO" id="GO:0009401">
    <property type="term" value="P:phosphoenolpyruvate-dependent sugar phosphotransferase system"/>
    <property type="evidence" value="ECO:0007669"/>
    <property type="project" value="InterPro"/>
</dbReference>
<dbReference type="PROSITE" id="PS51096">
    <property type="entry name" value="PTS_EIIA_TYPE_4"/>
    <property type="match status" value="1"/>
</dbReference>
<dbReference type="GO" id="GO:0016020">
    <property type="term" value="C:membrane"/>
    <property type="evidence" value="ECO:0007669"/>
    <property type="project" value="InterPro"/>
</dbReference>